<dbReference type="GO" id="GO:0050660">
    <property type="term" value="F:flavin adenine dinucleotide binding"/>
    <property type="evidence" value="ECO:0007669"/>
    <property type="project" value="InterPro"/>
</dbReference>
<dbReference type="Pfam" id="PF01012">
    <property type="entry name" value="ETF"/>
    <property type="match status" value="1"/>
</dbReference>
<dbReference type="PANTHER" id="PTHR43153">
    <property type="entry name" value="ELECTRON TRANSFER FLAVOPROTEIN ALPHA"/>
    <property type="match status" value="1"/>
</dbReference>
<dbReference type="SUPFAM" id="SSF52467">
    <property type="entry name" value="DHS-like NAD/FAD-binding domain"/>
    <property type="match status" value="1"/>
</dbReference>
<dbReference type="SMART" id="SM00893">
    <property type="entry name" value="ETF"/>
    <property type="match status" value="1"/>
</dbReference>
<evidence type="ECO:0000313" key="5">
    <source>
        <dbReference type="Proteomes" id="UP000824072"/>
    </source>
</evidence>
<proteinExistence type="inferred from homology"/>
<feature type="binding site" evidence="2">
    <location>
        <begin position="275"/>
        <end position="282"/>
    </location>
    <ligand>
        <name>FAD</name>
        <dbReference type="ChEBI" id="CHEBI:57692"/>
    </ligand>
</feature>
<accession>A0A9D1LAH0</accession>
<dbReference type="Proteomes" id="UP000824072">
    <property type="component" value="Unassembled WGS sequence"/>
</dbReference>
<dbReference type="GO" id="GO:0033539">
    <property type="term" value="P:fatty acid beta-oxidation using acyl-CoA dehydrogenase"/>
    <property type="evidence" value="ECO:0007669"/>
    <property type="project" value="TreeGrafter"/>
</dbReference>
<reference evidence="4" key="2">
    <citation type="journal article" date="2021" name="PeerJ">
        <title>Extensive microbial diversity within the chicken gut microbiome revealed by metagenomics and culture.</title>
        <authorList>
            <person name="Gilroy R."/>
            <person name="Ravi A."/>
            <person name="Getino M."/>
            <person name="Pursley I."/>
            <person name="Horton D.L."/>
            <person name="Alikhan N.F."/>
            <person name="Baker D."/>
            <person name="Gharbi K."/>
            <person name="Hall N."/>
            <person name="Watson M."/>
            <person name="Adriaenssens E.M."/>
            <person name="Foster-Nyarko E."/>
            <person name="Jarju S."/>
            <person name="Secka A."/>
            <person name="Antonio M."/>
            <person name="Oren A."/>
            <person name="Chaudhuri R.R."/>
            <person name="La Ragione R."/>
            <person name="Hildebrand F."/>
            <person name="Pallen M.J."/>
        </authorList>
    </citation>
    <scope>NUCLEOTIDE SEQUENCE</scope>
    <source>
        <strain evidence="4">ChiHcec3-11533</strain>
    </source>
</reference>
<organism evidence="4 5">
    <name type="scientific">Candidatus Pullichristensenella excrementigallinarum</name>
    <dbReference type="NCBI Taxonomy" id="2840907"/>
    <lineage>
        <taxon>Bacteria</taxon>
        <taxon>Bacillati</taxon>
        <taxon>Bacillota</taxon>
        <taxon>Clostridia</taxon>
        <taxon>Candidatus Pullichristensenella</taxon>
    </lineage>
</organism>
<evidence type="ECO:0000259" key="3">
    <source>
        <dbReference type="SMART" id="SM00893"/>
    </source>
</evidence>
<comment type="similarity">
    <text evidence="1">Belongs to the ETF alpha-subunit/FixB family.</text>
</comment>
<evidence type="ECO:0000313" key="4">
    <source>
        <dbReference type="EMBL" id="HIU33373.1"/>
    </source>
</evidence>
<dbReference type="Gene3D" id="3.40.50.1220">
    <property type="entry name" value="TPP-binding domain"/>
    <property type="match status" value="1"/>
</dbReference>
<sequence length="332" mass="35369">MREGGIWVFIEWANGAPREVCYELLGAARQLREDLARTGREATVWAVTFSSPSAAREQDLRRAGAQGLLEIPWKEAKSLDEILVSAALARLAETYHPEILLLGATAFGRSLAPRLAARLNAGLTADCTSLAIDPETGALLQTRPAFGGNLMATIVSRTRPQLATVRPKVFARKRFEEGEWERFLAPSEVPDSPIRILESVARASGINIADADILVSLGQGACSAECISLARDLAGALGGAVASSRPVVDAGILPYAHQVGQTGKTVAPRIYLAIGISGAIQHMAGVAAETLIAVNTDPDAPIFQFAKWGLVGDGAQFLREALEAVRKVRKVE</sequence>
<dbReference type="InterPro" id="IPR029035">
    <property type="entry name" value="DHS-like_NAD/FAD-binding_dom"/>
</dbReference>
<evidence type="ECO:0000256" key="1">
    <source>
        <dbReference type="ARBA" id="ARBA00005817"/>
    </source>
</evidence>
<comment type="caution">
    <text evidence="4">The sequence shown here is derived from an EMBL/GenBank/DDBJ whole genome shotgun (WGS) entry which is preliminary data.</text>
</comment>
<dbReference type="AlphaFoldDB" id="A0A9D1LAH0"/>
<dbReference type="CDD" id="cd01715">
    <property type="entry name" value="ETF_alpha"/>
    <property type="match status" value="1"/>
</dbReference>
<comment type="cofactor">
    <cofactor evidence="2">
        <name>FAD</name>
        <dbReference type="ChEBI" id="CHEBI:57692"/>
    </cofactor>
    <text evidence="2">Binds 1 FAD per dimer.</text>
</comment>
<dbReference type="PANTHER" id="PTHR43153:SF1">
    <property type="entry name" value="ELECTRON TRANSFER FLAVOPROTEIN SUBUNIT ALPHA, MITOCHONDRIAL"/>
    <property type="match status" value="1"/>
</dbReference>
<feature type="domain" description="Electron transfer flavoprotein alpha/beta-subunit N-terminal" evidence="3">
    <location>
        <begin position="6"/>
        <end position="200"/>
    </location>
</feature>
<dbReference type="Gene3D" id="3.40.50.620">
    <property type="entry name" value="HUPs"/>
    <property type="match status" value="1"/>
</dbReference>
<feature type="binding site" evidence="2">
    <location>
        <begin position="258"/>
        <end position="262"/>
    </location>
    <ligand>
        <name>FAD</name>
        <dbReference type="ChEBI" id="CHEBI:57692"/>
    </ligand>
</feature>
<name>A0A9D1LAH0_9FIRM</name>
<dbReference type="PIRSF" id="PIRSF000089">
    <property type="entry name" value="Electra_flavoP_a"/>
    <property type="match status" value="1"/>
</dbReference>
<feature type="binding site" evidence="2">
    <location>
        <begin position="244"/>
        <end position="245"/>
    </location>
    <ligand>
        <name>FAD</name>
        <dbReference type="ChEBI" id="CHEBI:57692"/>
    </ligand>
</feature>
<reference evidence="4" key="1">
    <citation type="submission" date="2020-10" db="EMBL/GenBank/DDBJ databases">
        <authorList>
            <person name="Gilroy R."/>
        </authorList>
    </citation>
    <scope>NUCLEOTIDE SEQUENCE</scope>
    <source>
        <strain evidence="4">ChiHcec3-11533</strain>
    </source>
</reference>
<protein>
    <submittedName>
        <fullName evidence="4">Electron transfer flavoprotein subunit alpha/FixB family protein</fullName>
    </submittedName>
</protein>
<feature type="binding site" evidence="2">
    <location>
        <position position="295"/>
    </location>
    <ligand>
        <name>FAD</name>
        <dbReference type="ChEBI" id="CHEBI:57692"/>
    </ligand>
</feature>
<evidence type="ECO:0000256" key="2">
    <source>
        <dbReference type="PIRSR" id="PIRSR000089-1"/>
    </source>
</evidence>
<gene>
    <name evidence="4" type="ORF">IAB02_02295</name>
</gene>
<dbReference type="InterPro" id="IPR001308">
    <property type="entry name" value="ETF_a/FixB"/>
</dbReference>
<dbReference type="SUPFAM" id="SSF52402">
    <property type="entry name" value="Adenine nucleotide alpha hydrolases-like"/>
    <property type="match status" value="1"/>
</dbReference>
<dbReference type="GO" id="GO:0009055">
    <property type="term" value="F:electron transfer activity"/>
    <property type="evidence" value="ECO:0007669"/>
    <property type="project" value="InterPro"/>
</dbReference>
<dbReference type="EMBL" id="DVMU01000054">
    <property type="protein sequence ID" value="HIU33373.1"/>
    <property type="molecule type" value="Genomic_DNA"/>
</dbReference>
<dbReference type="Pfam" id="PF00766">
    <property type="entry name" value="ETF_alpha"/>
    <property type="match status" value="1"/>
</dbReference>
<dbReference type="InterPro" id="IPR014730">
    <property type="entry name" value="ETF_a/b_N"/>
</dbReference>
<dbReference type="InterPro" id="IPR014729">
    <property type="entry name" value="Rossmann-like_a/b/a_fold"/>
</dbReference>
<dbReference type="InterPro" id="IPR014731">
    <property type="entry name" value="ETF_asu_C"/>
</dbReference>
<keyword evidence="2" id="KW-0274">FAD</keyword>
<dbReference type="InterPro" id="IPR033947">
    <property type="entry name" value="ETF_alpha_N"/>
</dbReference>
<keyword evidence="2" id="KW-0285">Flavoprotein</keyword>